<evidence type="ECO:0000313" key="1">
    <source>
        <dbReference type="EMBL" id="KAK5634888.1"/>
    </source>
</evidence>
<gene>
    <name evidence="1" type="ORF">RRF57_010600</name>
</gene>
<name>A0AAN7USN9_9PEZI</name>
<proteinExistence type="predicted"/>
<dbReference type="EMBL" id="JAWHQM010000045">
    <property type="protein sequence ID" value="KAK5634888.1"/>
    <property type="molecule type" value="Genomic_DNA"/>
</dbReference>
<reference evidence="1 2" key="1">
    <citation type="submission" date="2023-10" db="EMBL/GenBank/DDBJ databases">
        <title>Draft genome sequence of Xylaria bambusicola isolate GMP-LS, the root and basal stem rot pathogen of sugarcane in Indonesia.</title>
        <authorList>
            <person name="Selvaraj P."/>
            <person name="Muralishankar V."/>
            <person name="Muruganantham S."/>
            <person name="Sp S."/>
            <person name="Haryani S."/>
            <person name="Lau K.J.X."/>
            <person name="Naqvi N.I."/>
        </authorList>
    </citation>
    <scope>NUCLEOTIDE SEQUENCE [LARGE SCALE GENOMIC DNA]</scope>
    <source>
        <strain evidence="1">GMP-LS</strain>
    </source>
</reference>
<protein>
    <submittedName>
        <fullName evidence="1">Uncharacterized protein</fullName>
    </submittedName>
</protein>
<organism evidence="1 2">
    <name type="scientific">Xylaria bambusicola</name>
    <dbReference type="NCBI Taxonomy" id="326684"/>
    <lineage>
        <taxon>Eukaryota</taxon>
        <taxon>Fungi</taxon>
        <taxon>Dikarya</taxon>
        <taxon>Ascomycota</taxon>
        <taxon>Pezizomycotina</taxon>
        <taxon>Sordariomycetes</taxon>
        <taxon>Xylariomycetidae</taxon>
        <taxon>Xylariales</taxon>
        <taxon>Xylariaceae</taxon>
        <taxon>Xylaria</taxon>
    </lineage>
</organism>
<sequence length="110" mass="12718">MKSPPATRIEVRHDEAATRVHRKSTKDLEHTTDATYMQLTILSPRKVIQYLEDVNCHVRCPIPHQRLIRTTHSSVVKKKDRVPVTVKVPKMHSLPLPRCLEHSQALDELQ</sequence>
<accession>A0AAN7USN9</accession>
<comment type="caution">
    <text evidence="1">The sequence shown here is derived from an EMBL/GenBank/DDBJ whole genome shotgun (WGS) entry which is preliminary data.</text>
</comment>
<dbReference type="AlphaFoldDB" id="A0AAN7USN9"/>
<dbReference type="Proteomes" id="UP001305414">
    <property type="component" value="Unassembled WGS sequence"/>
</dbReference>
<keyword evidence="2" id="KW-1185">Reference proteome</keyword>
<evidence type="ECO:0000313" key="2">
    <source>
        <dbReference type="Proteomes" id="UP001305414"/>
    </source>
</evidence>